<dbReference type="AlphaFoldDB" id="A0A9L6KEC7"/>
<reference evidence="1 3" key="2">
    <citation type="journal article" date="2011" name="PLoS Biol.">
        <title>Modernizing reference genome assemblies.</title>
        <authorList>
            <person name="Church D.M."/>
            <person name="Schneider V.A."/>
            <person name="Graves T."/>
            <person name="Auger K."/>
            <person name="Cunningham F."/>
            <person name="Bouk N."/>
            <person name="Chen H.C."/>
            <person name="Agarwala R."/>
            <person name="McLaren W.M."/>
            <person name="Ritchie G.R."/>
            <person name="Albracht D."/>
            <person name="Kremitzki M."/>
            <person name="Rock S."/>
            <person name="Kotkiewicz H."/>
            <person name="Kremitzki C."/>
            <person name="Wollam A."/>
            <person name="Trani L."/>
            <person name="Fulton L."/>
            <person name="Fulton R."/>
            <person name="Matthews L."/>
            <person name="Whitehead S."/>
            <person name="Chow W."/>
            <person name="Torrance J."/>
            <person name="Dunn M."/>
            <person name="Harden G."/>
            <person name="Threadgold G."/>
            <person name="Wood J."/>
            <person name="Collins J."/>
            <person name="Heath P."/>
            <person name="Griffiths G."/>
            <person name="Pelan S."/>
            <person name="Grafham D."/>
            <person name="Eichler E.E."/>
            <person name="Weinstock G."/>
            <person name="Mardis E.R."/>
            <person name="Wilson R.K."/>
            <person name="Howe K."/>
            <person name="Flicek P."/>
            <person name="Hubbard T."/>
        </authorList>
    </citation>
    <scope>NUCLEOTIDE SEQUENCE [LARGE SCALE GENOMIC DNA]</scope>
    <source>
        <strain evidence="1 3">C57BL/6J</strain>
    </source>
</reference>
<dbReference type="AGR" id="MGI:7810998"/>
<gene>
    <name evidence="1 2" type="primary">Gm64043</name>
</gene>
<evidence type="ECO:0000313" key="3">
    <source>
        <dbReference type="Proteomes" id="UP000000589"/>
    </source>
</evidence>
<reference evidence="1" key="4">
    <citation type="submission" date="2025-09" db="UniProtKB">
        <authorList>
            <consortium name="Ensembl"/>
        </authorList>
    </citation>
    <scope>IDENTIFICATION</scope>
    <source>
        <strain evidence="1">C57BL/6J</strain>
    </source>
</reference>
<name>A0A9L6KEC7_MOUSE</name>
<dbReference type="Ensembl" id="ENSMUST00000249243.1">
    <property type="protein sequence ID" value="ENSMUSP00000159623.1"/>
    <property type="gene ID" value="ENSMUSG00000121572.1"/>
</dbReference>
<evidence type="ECO:0000313" key="2">
    <source>
        <dbReference type="MGI" id="MGI:7810998"/>
    </source>
</evidence>
<proteinExistence type="predicted"/>
<dbReference type="GeneTree" id="ENSGT01090000263454"/>
<reference evidence="1 3" key="1">
    <citation type="journal article" date="2009" name="PLoS Biol.">
        <title>Lineage-specific biology revealed by a finished genome assembly of the mouse.</title>
        <authorList>
            <consortium name="Mouse Genome Sequencing Consortium"/>
            <person name="Church D.M."/>
            <person name="Goodstadt L."/>
            <person name="Hillier L.W."/>
            <person name="Zody M.C."/>
            <person name="Goldstein S."/>
            <person name="She X."/>
            <person name="Bult C.J."/>
            <person name="Agarwala R."/>
            <person name="Cherry J.L."/>
            <person name="DiCuccio M."/>
            <person name="Hlavina W."/>
            <person name="Kapustin Y."/>
            <person name="Meric P."/>
            <person name="Maglott D."/>
            <person name="Birtle Z."/>
            <person name="Marques A.C."/>
            <person name="Graves T."/>
            <person name="Zhou S."/>
            <person name="Teague B."/>
            <person name="Potamousis K."/>
            <person name="Churas C."/>
            <person name="Place M."/>
            <person name="Herschleb J."/>
            <person name="Runnheim R."/>
            <person name="Forrest D."/>
            <person name="Amos-Landgraf J."/>
            <person name="Schwartz D.C."/>
            <person name="Cheng Z."/>
            <person name="Lindblad-Toh K."/>
            <person name="Eichler E.E."/>
            <person name="Ponting C.P."/>
        </authorList>
    </citation>
    <scope>NUCLEOTIDE SEQUENCE [LARGE SCALE GENOMIC DNA]</scope>
    <source>
        <strain evidence="1 3">C57BL/6J</strain>
    </source>
</reference>
<reference evidence="1" key="3">
    <citation type="submission" date="2025-08" db="UniProtKB">
        <authorList>
            <consortium name="Ensembl"/>
        </authorList>
    </citation>
    <scope>IDENTIFICATION</scope>
    <source>
        <strain evidence="1">C57BL/6J</strain>
    </source>
</reference>
<accession>A0A9L6KEC7</accession>
<evidence type="ECO:0000313" key="1">
    <source>
        <dbReference type="Ensembl" id="ENSMUSP00000159623.1"/>
    </source>
</evidence>
<dbReference type="Proteomes" id="UP000000589">
    <property type="component" value="Chromosome 9"/>
</dbReference>
<sequence length="50" mass="6013">MILYSKRQTLRLFNHSDFHSHLHGYRKHGVCRLLSHKEIAVRWERSPSPS</sequence>
<dbReference type="MGI" id="MGI:7810998">
    <property type="gene designation" value="Gm64043"/>
</dbReference>
<organism evidence="1 3">
    <name type="scientific">Mus musculus</name>
    <name type="common">Mouse</name>
    <dbReference type="NCBI Taxonomy" id="10090"/>
    <lineage>
        <taxon>Eukaryota</taxon>
        <taxon>Metazoa</taxon>
        <taxon>Chordata</taxon>
        <taxon>Craniata</taxon>
        <taxon>Vertebrata</taxon>
        <taxon>Euteleostomi</taxon>
        <taxon>Mammalia</taxon>
        <taxon>Eutheria</taxon>
        <taxon>Euarchontoglires</taxon>
        <taxon>Glires</taxon>
        <taxon>Rodentia</taxon>
        <taxon>Myomorpha</taxon>
        <taxon>Muroidea</taxon>
        <taxon>Muridae</taxon>
        <taxon>Murinae</taxon>
        <taxon>Mus</taxon>
        <taxon>Mus</taxon>
    </lineage>
</organism>
<protein>
    <submittedName>
        <fullName evidence="1">Predicted gene, 64043</fullName>
    </submittedName>
</protein>
<keyword evidence="3" id="KW-1185">Reference proteome</keyword>